<sequence>MNLLHWSYMKRHQVKALYDTFPNSPVIFRKIKSYYFIYYVEWSPLDQPVHTPDLEAMELLLNREFNHEDNYLGRKNELTDYS</sequence>
<reference evidence="1 2" key="1">
    <citation type="submission" date="2021-01" db="EMBL/GenBank/DDBJ databases">
        <title>FDA dAtabase for Regulatory Grade micrObial Sequences (FDA-ARGOS): Supporting development and validation of Infectious Disease Dx tests.</title>
        <authorList>
            <person name="Nelson B."/>
            <person name="Plummer A."/>
            <person name="Tallon L."/>
            <person name="Sadzewicz L."/>
            <person name="Zhao X."/>
            <person name="Boylan J."/>
            <person name="Ott S."/>
            <person name="Bowen H."/>
            <person name="Vavikolanu K."/>
            <person name="Mehta A."/>
            <person name="Aluvathingal J."/>
            <person name="Nadendla S."/>
            <person name="Myers T."/>
            <person name="Yan Y."/>
            <person name="Sichtig H."/>
        </authorList>
    </citation>
    <scope>NUCLEOTIDE SEQUENCE [LARGE SCALE GENOMIC DNA]</scope>
    <source>
        <strain evidence="1 2">FDAARGOS_1161</strain>
    </source>
</reference>
<keyword evidence="2" id="KW-1185">Reference proteome</keyword>
<dbReference type="KEGG" id="ppsr:I6J18_10210"/>
<name>A0A974NQV2_PERPY</name>
<gene>
    <name evidence="1" type="ORF">I6J18_10210</name>
</gene>
<dbReference type="RefSeq" id="WP_040372246.1">
    <property type="nucleotide sequence ID" value="NZ_CP068053.1"/>
</dbReference>
<evidence type="ECO:0000313" key="1">
    <source>
        <dbReference type="EMBL" id="QQT02174.1"/>
    </source>
</evidence>
<dbReference type="EMBL" id="CP068053">
    <property type="protein sequence ID" value="QQT02174.1"/>
    <property type="molecule type" value="Genomic_DNA"/>
</dbReference>
<accession>A0A974NQV2</accession>
<organism evidence="1 2">
    <name type="scientific">Peribacillus psychrosaccharolyticus</name>
    <name type="common">Bacillus psychrosaccharolyticus</name>
    <dbReference type="NCBI Taxonomy" id="1407"/>
    <lineage>
        <taxon>Bacteria</taxon>
        <taxon>Bacillati</taxon>
        <taxon>Bacillota</taxon>
        <taxon>Bacilli</taxon>
        <taxon>Bacillales</taxon>
        <taxon>Bacillaceae</taxon>
        <taxon>Peribacillus</taxon>
    </lineage>
</organism>
<protein>
    <submittedName>
        <fullName evidence="1">Uncharacterized protein</fullName>
    </submittedName>
</protein>
<dbReference type="Proteomes" id="UP000595254">
    <property type="component" value="Chromosome"/>
</dbReference>
<evidence type="ECO:0000313" key="2">
    <source>
        <dbReference type="Proteomes" id="UP000595254"/>
    </source>
</evidence>
<proteinExistence type="predicted"/>
<dbReference type="AlphaFoldDB" id="A0A974NQV2"/>